<name>A0A6N1NG69_9VIRU</name>
<reference evidence="2" key="1">
    <citation type="submission" date="2017-06" db="EMBL/GenBank/DDBJ databases">
        <authorList>
            <person name="Assis F.L."/>
            <person name="Abrahao J.S."/>
            <person name="Silva L."/>
            <person name="Khalil J.B."/>
            <person name="Rodrigues R."/>
            <person name="Silva L.S."/>
            <person name="Boratto P."/>
            <person name="Andrade M."/>
            <person name="Kroon E.G."/>
            <person name="Ribeiro B."/>
            <person name="Bergier I."/>
            <person name="Seligmann H."/>
            <person name="Ghigo E."/>
            <person name="Colson P."/>
            <person name="Levasseur A."/>
            <person name="Raoult D."/>
            <person name="Scola B.L."/>
        </authorList>
    </citation>
    <scope>NUCLEOTIDE SEQUENCE</scope>
    <source>
        <strain evidence="2">Deep ocean</strain>
    </source>
</reference>
<accession>A0A6N1NG69</accession>
<dbReference type="GeneID" id="80517099"/>
<dbReference type="Gene3D" id="3.30.470.30">
    <property type="entry name" value="DNA ligase/mRNA capping enzyme"/>
    <property type="match status" value="1"/>
</dbReference>
<dbReference type="SUPFAM" id="SSF56091">
    <property type="entry name" value="DNA ligase/mRNA capping enzyme, catalytic domain"/>
    <property type="match status" value="1"/>
</dbReference>
<evidence type="ECO:0000256" key="1">
    <source>
        <dbReference type="SAM" id="MobiDB-lite"/>
    </source>
</evidence>
<dbReference type="RefSeq" id="YP_010780408.1">
    <property type="nucleotide sequence ID" value="NC_075038.1"/>
</dbReference>
<feature type="compositionally biased region" description="Acidic residues" evidence="1">
    <location>
        <begin position="306"/>
        <end position="317"/>
    </location>
</feature>
<dbReference type="KEGG" id="vg:80517099"/>
<organism evidence="2">
    <name type="scientific">Tupanvirus deep ocean</name>
    <dbReference type="NCBI Taxonomy" id="2126984"/>
    <lineage>
        <taxon>Viruses</taxon>
        <taxon>Varidnaviria</taxon>
        <taxon>Bamfordvirae</taxon>
        <taxon>Nucleocytoviricota</taxon>
        <taxon>Megaviricetes</taxon>
        <taxon>Imitervirales</taxon>
        <taxon>Mimiviridae</taxon>
        <taxon>Megamimivirinae</taxon>
        <taxon>Tupanvirus</taxon>
        <taxon>Tupanvirus altamarinense</taxon>
    </lineage>
</organism>
<feature type="region of interest" description="Disordered" evidence="1">
    <location>
        <begin position="295"/>
        <end position="317"/>
    </location>
</feature>
<sequence>MSETLVKYVKNANLGSREVKNKILKYLYSSNINLNLKYEIITNIKDLDNIKDNDYIICPRFGGTRSWILFFQIDNNYYAVNFPKHSQRKKEDLYIHPIEMSVSKQFYRGTIMEGIFFKMDEKKYLVVDEVYMLEGQNQLLKPKDDRLNYLKKYFQTYTNINENYYMYVSQYFTLSKSSLKELYEKIKSDPKIQDIIFYPKIFGRKIYNYTIIDSDLVDNVIKLSQFYMQKTASPDVFNLLAPNSKNKIDIAYIPDTYTSKMCRQWFKDNKAKELLVKCQMDMEKKKWVPIELVEQEIENDEHNTSDDEETDTSDTDN</sequence>
<protein>
    <submittedName>
        <fullName evidence="2">Mg600 protein</fullName>
    </submittedName>
</protein>
<proteinExistence type="predicted"/>
<reference evidence="2" key="2">
    <citation type="journal article" date="2018" name="Nat. Commun.">
        <title>Tailed giant Tupanvirus possesses the most complete translational apparatus of the known virosphere.</title>
        <authorList>
            <person name="Abrahao J."/>
            <person name="Silva L."/>
            <person name="Silva L.S."/>
            <person name="Khalil J.Y.B."/>
            <person name="Rodrigues R."/>
            <person name="Arantes T."/>
            <person name="Assis F."/>
            <person name="Boratto P."/>
            <person name="Andrade M."/>
            <person name="Kroon E.G."/>
            <person name="Ribeiro B."/>
            <person name="Bergier I."/>
            <person name="Seligmann H."/>
            <person name="Ghigo E."/>
            <person name="Colson P."/>
            <person name="Levasseur A."/>
            <person name="Kroemer G."/>
            <person name="Raoult D."/>
            <person name="La Scola B."/>
        </authorList>
    </citation>
    <scope>NUCLEOTIDE SEQUENCE [LARGE SCALE GENOMIC DNA]</scope>
    <source>
        <strain evidence="2">Deep ocean</strain>
    </source>
</reference>
<dbReference type="EMBL" id="MF405918">
    <property type="protein sequence ID" value="QKU33800.1"/>
    <property type="molecule type" value="Genomic_DNA"/>
</dbReference>
<evidence type="ECO:0000313" key="2">
    <source>
        <dbReference type="EMBL" id="QKU33800.1"/>
    </source>
</evidence>